<dbReference type="Proteomes" id="UP000001494">
    <property type="component" value="Chromosome"/>
</dbReference>
<evidence type="ECO:0000313" key="7">
    <source>
        <dbReference type="EMBL" id="AEH63026.1"/>
    </source>
</evidence>
<dbReference type="InterPro" id="IPR015424">
    <property type="entry name" value="PyrdxlP-dep_Trfase"/>
</dbReference>
<dbReference type="OrthoDB" id="9809616at2"/>
<comment type="similarity">
    <text evidence="1">Belongs to the class-II pyridoxal-phosphate-dependent aminotransferase family. Histidinol-phosphate aminotransferase subfamily.</text>
</comment>
<dbReference type="HOGENOM" id="CLU_017584_3_3_5"/>
<sequence length="371" mass="40320" precursor="true">MKPLSSINKRQFLSLSALTAFLPMATQVLGKNSGKEASKNLVYANLNENPFPPSPLVKQAIEAELDQIGRYSEPAAAQKLVNQIASLENIDPDQIILGEVLGSLGLFLAGIKPDQGNIVYSVPGYTALVDAGKPAGLKGIGIALNKALQNDLPALEKAITAETKAVYLVNPHNPSGTVNHHTDFSEFLARASQKTLIIVDEAYLEYARFAQTAASFTQKGANVAVFRTLDKIYGLAGMPIGYLLAPKALAASLREAGLGDPHDLGRLTVAAARAALSDQKRRLFIHDYTVKNRVRLTAALDKLKLTHTESESNFVFFKTPIPFSEVREKFYQSGIVVARPFPPLNDWIRLSLGRDEEVSRIITALNRIFGA</sequence>
<name>A0A0H3G7A1_ZYMMA</name>
<comment type="pathway">
    <text evidence="5">Amino-acid biosynthesis.</text>
</comment>
<keyword evidence="3 7" id="KW-0808">Transferase</keyword>
<evidence type="ECO:0000256" key="5">
    <source>
        <dbReference type="ARBA" id="ARBA00029440"/>
    </source>
</evidence>
<proteinExistence type="inferred from homology"/>
<gene>
    <name evidence="7" type="ordered locus">Zmob_1197</name>
</gene>
<evidence type="ECO:0000256" key="1">
    <source>
        <dbReference type="ARBA" id="ARBA00007970"/>
    </source>
</evidence>
<evidence type="ECO:0000256" key="4">
    <source>
        <dbReference type="ARBA" id="ARBA00022898"/>
    </source>
</evidence>
<feature type="domain" description="Aminotransferase class I/classII large" evidence="6">
    <location>
        <begin position="47"/>
        <end position="365"/>
    </location>
</feature>
<dbReference type="AlphaFoldDB" id="A0A0H3G7A1"/>
<dbReference type="InterPro" id="IPR050106">
    <property type="entry name" value="HistidinolP_aminotransfase"/>
</dbReference>
<dbReference type="Pfam" id="PF00155">
    <property type="entry name" value="Aminotran_1_2"/>
    <property type="match status" value="1"/>
</dbReference>
<dbReference type="GO" id="GO:0030170">
    <property type="term" value="F:pyridoxal phosphate binding"/>
    <property type="evidence" value="ECO:0007669"/>
    <property type="project" value="InterPro"/>
</dbReference>
<dbReference type="Gene3D" id="3.90.1150.10">
    <property type="entry name" value="Aspartate Aminotransferase, domain 1"/>
    <property type="match status" value="1"/>
</dbReference>
<dbReference type="SUPFAM" id="SSF53383">
    <property type="entry name" value="PLP-dependent transferases"/>
    <property type="match status" value="1"/>
</dbReference>
<keyword evidence="2 7" id="KW-0032">Aminotransferase</keyword>
<evidence type="ECO:0000256" key="3">
    <source>
        <dbReference type="ARBA" id="ARBA00022679"/>
    </source>
</evidence>
<dbReference type="InterPro" id="IPR015421">
    <property type="entry name" value="PyrdxlP-dep_Trfase_major"/>
</dbReference>
<evidence type="ECO:0000313" key="8">
    <source>
        <dbReference type="Proteomes" id="UP000001494"/>
    </source>
</evidence>
<dbReference type="PANTHER" id="PTHR43643:SF3">
    <property type="entry name" value="HISTIDINOL-PHOSPHATE AMINOTRANSFERASE"/>
    <property type="match status" value="1"/>
</dbReference>
<dbReference type="KEGG" id="zmm:Zmob_1197"/>
<evidence type="ECO:0000256" key="2">
    <source>
        <dbReference type="ARBA" id="ARBA00022576"/>
    </source>
</evidence>
<dbReference type="InterPro" id="IPR015422">
    <property type="entry name" value="PyrdxlP-dep_Trfase_small"/>
</dbReference>
<dbReference type="EMBL" id="CP002850">
    <property type="protein sequence ID" value="AEH63026.1"/>
    <property type="molecule type" value="Genomic_DNA"/>
</dbReference>
<dbReference type="GO" id="GO:0008483">
    <property type="term" value="F:transaminase activity"/>
    <property type="evidence" value="ECO:0007669"/>
    <property type="project" value="UniProtKB-KW"/>
</dbReference>
<dbReference type="eggNOG" id="COG0079">
    <property type="taxonomic scope" value="Bacteria"/>
</dbReference>
<accession>A0A0H3G7A1</accession>
<reference evidence="7 8" key="1">
    <citation type="journal article" date="2011" name="J. Bacteriol.">
        <title>Genome sequence of the ethanol-producing Zymomonas mobilis subsp. mobilis lectotype strain ATCC 10988.</title>
        <authorList>
            <person name="Pappas K.M."/>
            <person name="Kouvelis V.N."/>
            <person name="Saunders E."/>
            <person name="Brettin T.S."/>
            <person name="Bruce D."/>
            <person name="Detter C."/>
            <person name="Balakireva M."/>
            <person name="Han C.S."/>
            <person name="Savvakis G."/>
            <person name="Kyrpides N.C."/>
            <person name="Typas M.A."/>
        </authorList>
    </citation>
    <scope>NUCLEOTIDE SEQUENCE [LARGE SCALE GENOMIC DNA]</scope>
    <source>
        <strain evidence="8">ATCC 10988 / DSM 424 / CCUG 17860 / LMG 404 / NCIMB 8938 / NRRL B-806 / ZM1</strain>
    </source>
</reference>
<keyword evidence="4" id="KW-0663">Pyridoxal phosphate</keyword>
<dbReference type="PANTHER" id="PTHR43643">
    <property type="entry name" value="HISTIDINOL-PHOSPHATE AMINOTRANSFERASE 2"/>
    <property type="match status" value="1"/>
</dbReference>
<dbReference type="CDD" id="cd00609">
    <property type="entry name" value="AAT_like"/>
    <property type="match status" value="1"/>
</dbReference>
<organism evidence="7 8">
    <name type="scientific">Zymomonas mobilis subsp. mobilis (strain ATCC 10988 / DSM 424 / LMG 404 / NCIMB 8938 / NRRL B-806 / ZM1)</name>
    <dbReference type="NCBI Taxonomy" id="555217"/>
    <lineage>
        <taxon>Bacteria</taxon>
        <taxon>Pseudomonadati</taxon>
        <taxon>Pseudomonadota</taxon>
        <taxon>Alphaproteobacteria</taxon>
        <taxon>Sphingomonadales</taxon>
        <taxon>Zymomonadaceae</taxon>
        <taxon>Zymomonas</taxon>
    </lineage>
</organism>
<evidence type="ECO:0000259" key="6">
    <source>
        <dbReference type="Pfam" id="PF00155"/>
    </source>
</evidence>
<dbReference type="InterPro" id="IPR004839">
    <property type="entry name" value="Aminotransferase_I/II_large"/>
</dbReference>
<dbReference type="Gene3D" id="3.40.640.10">
    <property type="entry name" value="Type I PLP-dependent aspartate aminotransferase-like (Major domain)"/>
    <property type="match status" value="1"/>
</dbReference>
<dbReference type="RefSeq" id="WP_014500919.1">
    <property type="nucleotide sequence ID" value="NC_017262.1"/>
</dbReference>
<protein>
    <submittedName>
        <fullName evidence="7">Aminotransferase class I and II</fullName>
    </submittedName>
</protein>